<evidence type="ECO:0000313" key="2">
    <source>
        <dbReference type="Proteomes" id="UP000297714"/>
    </source>
</evidence>
<proteinExistence type="predicted"/>
<reference evidence="1 2" key="1">
    <citation type="submission" date="2019-04" db="EMBL/GenBank/DDBJ databases">
        <authorList>
            <person name="Poehlein A."/>
            <person name="Bengelsdorf F.R."/>
            <person name="Duerre P."/>
            <person name="Daniel R."/>
        </authorList>
    </citation>
    <scope>NUCLEOTIDE SEQUENCE [LARGE SCALE GENOMIC DNA]</scope>
    <source>
        <strain evidence="1 2">BS-1</strain>
    </source>
</reference>
<organism evidence="1 2">
    <name type="scientific">Caproiciproducens galactitolivorans</name>
    <dbReference type="NCBI Taxonomy" id="642589"/>
    <lineage>
        <taxon>Bacteria</taxon>
        <taxon>Bacillati</taxon>
        <taxon>Bacillota</taxon>
        <taxon>Clostridia</taxon>
        <taxon>Eubacteriales</taxon>
        <taxon>Acutalibacteraceae</taxon>
        <taxon>Caproiciproducens</taxon>
    </lineage>
</organism>
<dbReference type="EMBL" id="SRMQ01000015">
    <property type="protein sequence ID" value="TGJ75537.1"/>
    <property type="molecule type" value="Genomic_DNA"/>
</dbReference>
<name>A0A4Z0XYG4_9FIRM</name>
<gene>
    <name evidence="1" type="ORF">CAGA_23370</name>
</gene>
<keyword evidence="2" id="KW-1185">Reference proteome</keyword>
<evidence type="ECO:0000313" key="1">
    <source>
        <dbReference type="EMBL" id="TGJ75537.1"/>
    </source>
</evidence>
<protein>
    <submittedName>
        <fullName evidence="1">Uncharacterized protein</fullName>
    </submittedName>
</protein>
<dbReference type="Proteomes" id="UP000297714">
    <property type="component" value="Unassembled WGS sequence"/>
</dbReference>
<comment type="caution">
    <text evidence="1">The sequence shown here is derived from an EMBL/GenBank/DDBJ whole genome shotgun (WGS) entry which is preliminary data.</text>
</comment>
<dbReference type="RefSeq" id="WP_135660980.1">
    <property type="nucleotide sequence ID" value="NZ_SRMQ01000015.1"/>
</dbReference>
<sequence>MLPECKICGREVPHSRYMEEIGICDACGIILNCKVESIQEEIGKCQNAANAASSPDERIKYLKLMLDILYEYKVKYYDNDVDVLEQNVEDLIDTVVDCISEAKI</sequence>
<dbReference type="AlphaFoldDB" id="A0A4Z0XYG4"/>
<accession>A0A4Z0XYG4</accession>
<dbReference type="OrthoDB" id="9970016at2"/>